<reference evidence="7" key="1">
    <citation type="submission" date="2021-01" db="EMBL/GenBank/DDBJ databases">
        <authorList>
            <person name="Hoffmann B."/>
        </authorList>
    </citation>
    <scope>NUCLEOTIDE SEQUENCE</scope>
    <source>
        <strain evidence="7">BTV-25-GER2019</strain>
    </source>
</reference>
<dbReference type="SMR" id="A0A812AJD6"/>
<evidence type="ECO:0000313" key="7">
    <source>
        <dbReference type="EMBL" id="CAD9197759.1"/>
    </source>
</evidence>
<dbReference type="InterPro" id="IPR001742">
    <property type="entry name" value="Capsid_VP2_Orbivir"/>
</dbReference>
<keyword evidence="6" id="KW-1153">Inner capsid protein</keyword>
<name>A0A812AJD6_BTV</name>
<evidence type="ECO:0000256" key="4">
    <source>
        <dbReference type="ARBA" id="ARBA00022561"/>
    </source>
</evidence>
<evidence type="ECO:0000256" key="2">
    <source>
        <dbReference type="ARBA" id="ARBA00008722"/>
    </source>
</evidence>
<evidence type="ECO:0000256" key="3">
    <source>
        <dbReference type="ARBA" id="ARBA00015347"/>
    </source>
</evidence>
<comment type="similarity">
    <text evidence="2">Belongs to the orbivirus VP2 family.</text>
</comment>
<evidence type="ECO:0000256" key="1">
    <source>
        <dbReference type="ARBA" id="ARBA00004328"/>
    </source>
</evidence>
<evidence type="ECO:0000256" key="5">
    <source>
        <dbReference type="ARBA" id="ARBA00022844"/>
    </source>
</evidence>
<dbReference type="GO" id="GO:0005198">
    <property type="term" value="F:structural molecule activity"/>
    <property type="evidence" value="ECO:0007669"/>
    <property type="project" value="InterPro"/>
</dbReference>
<evidence type="ECO:0000256" key="6">
    <source>
        <dbReference type="ARBA" id="ARBA00022996"/>
    </source>
</evidence>
<organism evidence="7">
    <name type="scientific">Bluetongue virus</name>
    <name type="common">BTV</name>
    <dbReference type="NCBI Taxonomy" id="40051"/>
    <lineage>
        <taxon>Viruses</taxon>
        <taxon>Riboviria</taxon>
        <taxon>Orthornavirae</taxon>
        <taxon>Duplornaviricota</taxon>
        <taxon>Resentoviricetes</taxon>
        <taxon>Reovirales</taxon>
        <taxon>Sedoreoviridae</taxon>
        <taxon>Orbivirus</taxon>
        <taxon>Orbivirus caerulinguae</taxon>
    </lineage>
</organism>
<sequence length="959" mass="111551">MDELVIPIFSSNEMPYALISHHPLAIQTNRKIQNDREFHDLTKIPQSNMIDISQYGVIKALDYRPSRNDGIVIPRLLDITLHAYDKRRSMRNICGSEFKTNVEWMQWAIGDRMDIQPLKVEIDNEHTINHQLFNCNVKIRSKNVDTVYYDYYPLENEMTKCNHTNLELMRSLTLLELYHVLQGAAYVLKTNFEFTATAERESREQSYNEVGRRWVRLQPNQRIECKGEAYERFMTNLVQVKVTGRCADEIAGEMERLRVIKEKWVSNNRSGTVIYASDLCTEFSAIGRKMTDTHEELKDEEGISRRFQIELDDMFSAARVENKNVLAQRDSRADDDAKFYALVMIAASDTQQGRVWRTNPYPCLRGALIAAECIMGDVYYALRNIFQWSVRSTYGGMERNLENNRYIFSRINLFETNLSSGSKIVYWRYEEVAPTETTYDNGYICKSQEEEGGDEKLCKINDDSYAIMRDEAIRSGWRQEDFKLHKILTDPNLLMIDFEKDAYIAPNSDLILPSYFDKWIKAPMFNARLRITNGEIQNEKSSDPWNKRVADGTMKISAESLGYVLGRFYDLRIQFVEDVLSTRQQKSLALRYICGLEDFTKLTCYAGEQEICPHAGGTIYTFRRVALEIITNYERLNPMDHESNEYQTYRHPTIDYSKLDDVLKMEDLSQLICFVFDSVFERRSRLREVGEARMIIFQIQNAIGEQRLDVLKREFPTFCVWLLKLRDVKLIRDLSVINFLPLLFLVRDNAAYRHRQWSIPMILYDEEIRLIPVEVGAYANRFGFKSFINFARFHPGDARKKQEANAFHRVYGLICYRYYIDTTISQGEVNVPVITTKLDTLRVHLAALCGGMSDSLVYTLPVTHPEKCLVLVIIGDNKLGPQIRSELATSRYRYSRQHIRGVVSISINEEGQPNVYSTGIVRHKVCEKAVLKYRCKIILVKTPGYVFGNDELMTKLLNV</sequence>
<accession>A0A812AJD6</accession>
<gene>
    <name evidence="7" type="primary">segment 2</name>
</gene>
<comment type="subcellular location">
    <subcellularLocation>
        <location evidence="1">Virion</location>
    </subcellularLocation>
</comment>
<keyword evidence="4" id="KW-0167">Capsid protein</keyword>
<dbReference type="EMBL" id="LR993301">
    <property type="protein sequence ID" value="CAD9197759.1"/>
    <property type="molecule type" value="Genomic_RNA"/>
</dbReference>
<dbReference type="GO" id="GO:0039625">
    <property type="term" value="C:viral inner capsid"/>
    <property type="evidence" value="ECO:0007669"/>
    <property type="project" value="UniProtKB-KW"/>
</dbReference>
<protein>
    <recommendedName>
        <fullName evidence="3">Outer capsid protein VP2</fullName>
    </recommendedName>
</protein>
<dbReference type="Pfam" id="PF00898">
    <property type="entry name" value="Orbi_VP2"/>
    <property type="match status" value="1"/>
</dbReference>
<proteinExistence type="inferred from homology"/>
<keyword evidence="5" id="KW-0946">Virion</keyword>